<dbReference type="OrthoDB" id="2373347at2"/>
<dbReference type="GO" id="GO:0016787">
    <property type="term" value="F:hydrolase activity"/>
    <property type="evidence" value="ECO:0007669"/>
    <property type="project" value="UniProtKB-KW"/>
</dbReference>
<gene>
    <name evidence="2" type="ORF">SLNSH_03955</name>
</gene>
<sequence>MQAFICVQCGTQYPPSEAPPARCPICEDVRQYVRWEGQAWTALDELARTHPVHWEEDHGLWGIGSKPAFAIGQRALLVRTPRANVLWDCSAPLDDATVERIKAMGGVTAIAISHCHYYTTMVEWAERLDAPILLHEANRDWVMRRHPSITWWAGESCAIAEGLTLYRCPGHFDGGTILHWAEGPDGKGALLAGDILQVTQDRRHVSVMFSYPNLIPVNAATIRSVEAIVAPLAFDRVYGAWWGRNIIGNAKDAVAASFDRYLAAIA</sequence>
<organism evidence="2 3">
    <name type="scientific">Alsobacter soli</name>
    <dbReference type="NCBI Taxonomy" id="2109933"/>
    <lineage>
        <taxon>Bacteria</taxon>
        <taxon>Pseudomonadati</taxon>
        <taxon>Pseudomonadota</taxon>
        <taxon>Alphaproteobacteria</taxon>
        <taxon>Hyphomicrobiales</taxon>
        <taxon>Alsobacteraceae</taxon>
        <taxon>Alsobacter</taxon>
    </lineage>
</organism>
<keyword evidence="2" id="KW-0378">Hydrolase</keyword>
<evidence type="ECO:0000259" key="1">
    <source>
        <dbReference type="SMART" id="SM00849"/>
    </source>
</evidence>
<dbReference type="AlphaFoldDB" id="A0A2T1HXW7"/>
<dbReference type="InterPro" id="IPR001279">
    <property type="entry name" value="Metallo-B-lactamas"/>
</dbReference>
<reference evidence="3" key="1">
    <citation type="submission" date="2018-03" db="EMBL/GenBank/DDBJ databases">
        <authorList>
            <person name="Sun L."/>
            <person name="Liu H."/>
            <person name="Chen W."/>
            <person name="Huang K."/>
            <person name="Liu W."/>
            <person name="Gao X."/>
        </authorList>
    </citation>
    <scope>NUCLEOTIDE SEQUENCE [LARGE SCALE GENOMIC DNA]</scope>
    <source>
        <strain evidence="3">SH9</strain>
    </source>
</reference>
<name>A0A2T1HXW7_9HYPH</name>
<accession>A0A2T1HXW7</accession>
<dbReference type="PANTHER" id="PTHR36839">
    <property type="entry name" value="METALLO-BETA-LACTAMASE FAMILY PROTEIN (AFU_ORTHOLOGUE AFUA_5G12770)"/>
    <property type="match status" value="1"/>
</dbReference>
<dbReference type="Gene3D" id="3.60.15.10">
    <property type="entry name" value="Ribonuclease Z/Hydroxyacylglutathione hydrolase-like"/>
    <property type="match status" value="1"/>
</dbReference>
<keyword evidence="3" id="KW-1185">Reference proteome</keyword>
<comment type="caution">
    <text evidence="2">The sequence shown here is derived from an EMBL/GenBank/DDBJ whole genome shotgun (WGS) entry which is preliminary data.</text>
</comment>
<evidence type="ECO:0000313" key="3">
    <source>
        <dbReference type="Proteomes" id="UP000239772"/>
    </source>
</evidence>
<dbReference type="RefSeq" id="WP_106335354.1">
    <property type="nucleotide sequence ID" value="NZ_PVZS01000003.1"/>
</dbReference>
<dbReference type="SMART" id="SM00849">
    <property type="entry name" value="Lactamase_B"/>
    <property type="match status" value="1"/>
</dbReference>
<dbReference type="PANTHER" id="PTHR36839:SF1">
    <property type="entry name" value="METALLO-BETA-LACTAMASE FAMILY PROTEIN (AFU_ORTHOLOGUE AFUA_5G12770)"/>
    <property type="match status" value="1"/>
</dbReference>
<protein>
    <submittedName>
        <fullName evidence="2">MBL fold metallo-hydrolase</fullName>
    </submittedName>
</protein>
<feature type="domain" description="Metallo-beta-lactamase" evidence="1">
    <location>
        <begin position="72"/>
        <end position="241"/>
    </location>
</feature>
<dbReference type="Proteomes" id="UP000239772">
    <property type="component" value="Unassembled WGS sequence"/>
</dbReference>
<evidence type="ECO:0000313" key="2">
    <source>
        <dbReference type="EMBL" id="PSC06440.1"/>
    </source>
</evidence>
<dbReference type="InterPro" id="IPR036866">
    <property type="entry name" value="RibonucZ/Hydroxyglut_hydro"/>
</dbReference>
<dbReference type="SUPFAM" id="SSF56281">
    <property type="entry name" value="Metallo-hydrolase/oxidoreductase"/>
    <property type="match status" value="1"/>
</dbReference>
<proteinExistence type="predicted"/>
<dbReference type="EMBL" id="PVZS01000003">
    <property type="protein sequence ID" value="PSC06440.1"/>
    <property type="molecule type" value="Genomic_DNA"/>
</dbReference>